<reference evidence="1 2" key="1">
    <citation type="submission" date="2016-10" db="EMBL/GenBank/DDBJ databases">
        <authorList>
            <person name="de Groot N.N."/>
        </authorList>
    </citation>
    <scope>NUCLEOTIDE SEQUENCE [LARGE SCALE GENOMIC DNA]</scope>
    <source>
        <strain evidence="1 2">DSM 18438</strain>
    </source>
</reference>
<dbReference type="STRING" id="1122252.SAMN05660443_1245"/>
<dbReference type="EMBL" id="FOLH01000002">
    <property type="protein sequence ID" value="SFC03561.1"/>
    <property type="molecule type" value="Genomic_DNA"/>
</dbReference>
<evidence type="ECO:0000313" key="2">
    <source>
        <dbReference type="Proteomes" id="UP000199058"/>
    </source>
</evidence>
<organism evidence="1 2">
    <name type="scientific">Marinospirillum celere</name>
    <dbReference type="NCBI Taxonomy" id="1122252"/>
    <lineage>
        <taxon>Bacteria</taxon>
        <taxon>Pseudomonadati</taxon>
        <taxon>Pseudomonadota</taxon>
        <taxon>Gammaproteobacteria</taxon>
        <taxon>Oceanospirillales</taxon>
        <taxon>Oceanospirillaceae</taxon>
        <taxon>Marinospirillum</taxon>
    </lineage>
</organism>
<proteinExistence type="predicted"/>
<dbReference type="AlphaFoldDB" id="A0A1I1FWB0"/>
<keyword evidence="2" id="KW-1185">Reference proteome</keyword>
<dbReference type="RefSeq" id="WP_091960748.1">
    <property type="nucleotide sequence ID" value="NZ_FOLH01000002.1"/>
</dbReference>
<gene>
    <name evidence="1" type="ORF">SAMN05660443_1245</name>
</gene>
<dbReference type="OrthoDB" id="8565179at2"/>
<evidence type="ECO:0000313" key="1">
    <source>
        <dbReference type="EMBL" id="SFC03561.1"/>
    </source>
</evidence>
<dbReference type="InterPro" id="IPR053841">
    <property type="entry name" value="MksE"/>
</dbReference>
<name>A0A1I1FWB0_9GAMM</name>
<accession>A0A1I1FWB0</accession>
<dbReference type="Proteomes" id="UP000199058">
    <property type="component" value="Unassembled WGS sequence"/>
</dbReference>
<sequence>MIQVHGPLLERLLAGEFICPVTDEDAFRHLQDESTREAINDYLKPLNRRLASNPEGSVWFLAWLELTGEARDQLSGQLALTLNSLQPLLEWMQLVQEALGKDAVISAGDVLKPAEFTLKCEDNASLKDRLQRLASDRFFNSQSDALDNQVKLIFRRLKEHGYLLQPHSDRQFYLVTSKVDYLIDLIRFIRDEENLPIDQEVGEQEELL</sequence>
<protein>
    <submittedName>
        <fullName evidence="1">Uncharacterized protein</fullName>
    </submittedName>
</protein>
<dbReference type="Pfam" id="PF21980">
    <property type="entry name" value="MksE"/>
    <property type="match status" value="1"/>
</dbReference>